<dbReference type="STRING" id="599839.J7RGW5"/>
<dbReference type="Gene3D" id="3.30.420.10">
    <property type="entry name" value="Ribonuclease H-like superfamily/Ribonuclease H"/>
    <property type="match status" value="1"/>
</dbReference>
<dbReference type="RefSeq" id="XP_012177610.1">
    <property type="nucleotide sequence ID" value="XM_012322220.1"/>
</dbReference>
<reference evidence="2 3" key="1">
    <citation type="journal article" date="2012" name="Appl. Environ. Microbiol.">
        <title>Short-read sequencing for genomic analysis of the brown rot fungus Fibroporia radiculosa.</title>
        <authorList>
            <person name="Tang J.D."/>
            <person name="Perkins A.D."/>
            <person name="Sonstegard T.S."/>
            <person name="Schroeder S.G."/>
            <person name="Burgess S.C."/>
            <person name="Diehl S.V."/>
        </authorList>
    </citation>
    <scope>NUCLEOTIDE SEQUENCE [LARGE SCALE GENOMIC DNA]</scope>
    <source>
        <strain evidence="2 3">TFFH 294</strain>
    </source>
</reference>
<dbReference type="InterPro" id="IPR002156">
    <property type="entry name" value="RNaseH_domain"/>
</dbReference>
<dbReference type="SUPFAM" id="SSF53098">
    <property type="entry name" value="Ribonuclease H-like"/>
    <property type="match status" value="1"/>
</dbReference>
<proteinExistence type="predicted"/>
<dbReference type="AlphaFoldDB" id="J7RGW5"/>
<evidence type="ECO:0000313" key="3">
    <source>
        <dbReference type="Proteomes" id="UP000006352"/>
    </source>
</evidence>
<feature type="domain" description="RNase H type-1" evidence="1">
    <location>
        <begin position="245"/>
        <end position="385"/>
    </location>
</feature>
<dbReference type="PANTHER" id="PTHR33481:SF1">
    <property type="entry name" value="ENDONUCLEASE_EXONUCLEASE_PHOSPHATASE DOMAIN-CONTAINING PROTEIN-RELATED"/>
    <property type="match status" value="1"/>
</dbReference>
<evidence type="ECO:0000259" key="1">
    <source>
        <dbReference type="PROSITE" id="PS50879"/>
    </source>
</evidence>
<keyword evidence="3" id="KW-1185">Reference proteome</keyword>
<dbReference type="GO" id="GO:0003676">
    <property type="term" value="F:nucleic acid binding"/>
    <property type="evidence" value="ECO:0007669"/>
    <property type="project" value="InterPro"/>
</dbReference>
<evidence type="ECO:0000313" key="2">
    <source>
        <dbReference type="EMBL" id="CCL98327.1"/>
    </source>
</evidence>
<sequence>MRYLGFFLDPKLSFRGHIKFYANKAESTVNTLRMLGNSVRGFTPVNKRRLYIAHVMPLMLYGAILWWKPSWKRHKWAIGDLQRAQNKALQWITGCFRSTPIGAMETMAGMFPVKVNVDRYMERSCLRARTLHEGHANRAILSNYWNVNMHNLVSPFPFQGEGTRKGKRKAITPAHVIDRLGRRSSEEFAPLHLIAEPGRHIRDKYPDRITEHFLKPGSHPAKGSAEFEEWFQNIWVLIFQQVVRDENARYLFTDGSLVPNGSRSGCAWLTMSGHNYLNSGKFGAGRCAIFDAEMMALARGIHSALQGAPQDCTHLVLCVDNAGALSKILNCEMGPSQLVSILAAEKVMEFLQRSERHHISLLWVPSHKDVPPNEFVDELAKSALESEQPEFVSQARAMADCLTRAKIKWAKYYSSYKYRGRNMWILKNHNPLSHMSARAYPLRYLGKNNQGMAQAARVLSNHFPCGSYREEYHIPGPRNCPCSGTLDDRDHTLFDCPMWIRPKQGIVQNYAPDNLRQAQVRRQRGWTEDDVLIFLRLNPMVATFEWAEILAQAATDREEGDHYSIANALLYSHTVMRKSAFSAFCARTNMDPSDIHPDTKDYKFFVEEYNADVTATRLIEAWKNVTPVYPPPAFIADTQLADYLVIEQDGPTEEGSSRAISPADSSASEGLSLFTLYLLRLWHPGIDLPNILASESGSANIIAAMNWRGTFIGPYYIQSRFPLFMAYESDKIDKTRPFLPAQLPQDFDSRSLEEQRMLRLRLRLAM</sequence>
<protein>
    <recommendedName>
        <fullName evidence="1">RNase H type-1 domain-containing protein</fullName>
    </recommendedName>
</protein>
<accession>J7RGW5</accession>
<dbReference type="InterPro" id="IPR036397">
    <property type="entry name" value="RNaseH_sf"/>
</dbReference>
<dbReference type="EMBL" id="HE796876">
    <property type="protein sequence ID" value="CCL98327.1"/>
    <property type="molecule type" value="Genomic_DNA"/>
</dbReference>
<dbReference type="CDD" id="cd09276">
    <property type="entry name" value="Rnase_HI_RT_non_LTR"/>
    <property type="match status" value="1"/>
</dbReference>
<dbReference type="InParanoid" id="J7RGW5"/>
<dbReference type="InterPro" id="IPR012337">
    <property type="entry name" value="RNaseH-like_sf"/>
</dbReference>
<gene>
    <name evidence="2" type="ORF">FIBRA_00321</name>
</gene>
<dbReference type="Proteomes" id="UP000006352">
    <property type="component" value="Unassembled WGS sequence"/>
</dbReference>
<name>J7RGW5_9APHY</name>
<dbReference type="Pfam" id="PF00075">
    <property type="entry name" value="RNase_H"/>
    <property type="match status" value="1"/>
</dbReference>
<dbReference type="OrthoDB" id="2731295at2759"/>
<dbReference type="PROSITE" id="PS50879">
    <property type="entry name" value="RNASE_H_1"/>
    <property type="match status" value="1"/>
</dbReference>
<dbReference type="HOGENOM" id="CLU_020805_0_0_1"/>
<dbReference type="GeneID" id="24093238"/>
<dbReference type="GO" id="GO:0004523">
    <property type="term" value="F:RNA-DNA hybrid ribonuclease activity"/>
    <property type="evidence" value="ECO:0007669"/>
    <property type="project" value="InterPro"/>
</dbReference>
<dbReference type="PANTHER" id="PTHR33481">
    <property type="entry name" value="REVERSE TRANSCRIPTASE"/>
    <property type="match status" value="1"/>
</dbReference>
<organism evidence="2 3">
    <name type="scientific">Fibroporia radiculosa</name>
    <dbReference type="NCBI Taxonomy" id="599839"/>
    <lineage>
        <taxon>Eukaryota</taxon>
        <taxon>Fungi</taxon>
        <taxon>Dikarya</taxon>
        <taxon>Basidiomycota</taxon>
        <taxon>Agaricomycotina</taxon>
        <taxon>Agaricomycetes</taxon>
        <taxon>Polyporales</taxon>
        <taxon>Fibroporiaceae</taxon>
        <taxon>Fibroporia</taxon>
    </lineage>
</organism>